<gene>
    <name evidence="1" type="ORF">ADA01nite_40820</name>
</gene>
<name>A0A511VHG4_9BACL</name>
<dbReference type="SUPFAM" id="SSF56317">
    <property type="entry name" value="Carbon-nitrogen hydrolase"/>
    <property type="match status" value="1"/>
</dbReference>
<reference evidence="1 2" key="1">
    <citation type="submission" date="2019-07" db="EMBL/GenBank/DDBJ databases">
        <title>Whole genome shotgun sequence of Aneurinibacillus danicus NBRC 102444.</title>
        <authorList>
            <person name="Hosoyama A."/>
            <person name="Uohara A."/>
            <person name="Ohji S."/>
            <person name="Ichikawa N."/>
        </authorList>
    </citation>
    <scope>NUCLEOTIDE SEQUENCE [LARGE SCALE GENOMIC DNA]</scope>
    <source>
        <strain evidence="1 2">NBRC 102444</strain>
    </source>
</reference>
<accession>A0A511VHG4</accession>
<keyword evidence="2" id="KW-1185">Reference proteome</keyword>
<sequence length="98" mass="11220">MSANGISDGVFIAALNRVGHEKDMTFYGGSSNRMGDIMQSLDDEEGILIQEINKQEIDFARNLLQFLRDRLPDTYGLLLEQEAMRRKETFTFLVAVRF</sequence>
<dbReference type="Gene3D" id="3.60.110.10">
    <property type="entry name" value="Carbon-nitrogen hydrolase"/>
    <property type="match status" value="1"/>
</dbReference>
<dbReference type="EMBL" id="BJXX01000205">
    <property type="protein sequence ID" value="GEN36622.1"/>
    <property type="molecule type" value="Genomic_DNA"/>
</dbReference>
<organism evidence="1 2">
    <name type="scientific">Aneurinibacillus danicus</name>
    <dbReference type="NCBI Taxonomy" id="267746"/>
    <lineage>
        <taxon>Bacteria</taxon>
        <taxon>Bacillati</taxon>
        <taxon>Bacillota</taxon>
        <taxon>Bacilli</taxon>
        <taxon>Bacillales</taxon>
        <taxon>Paenibacillaceae</taxon>
        <taxon>Aneurinibacillus group</taxon>
        <taxon>Aneurinibacillus</taxon>
    </lineage>
</organism>
<dbReference type="Proteomes" id="UP000321157">
    <property type="component" value="Unassembled WGS sequence"/>
</dbReference>
<dbReference type="InterPro" id="IPR036526">
    <property type="entry name" value="C-N_Hydrolase_sf"/>
</dbReference>
<comment type="caution">
    <text evidence="1">The sequence shown here is derived from an EMBL/GenBank/DDBJ whole genome shotgun (WGS) entry which is preliminary data.</text>
</comment>
<protein>
    <submittedName>
        <fullName evidence="1">Uncharacterized protein</fullName>
    </submittedName>
</protein>
<dbReference type="AlphaFoldDB" id="A0A511VHG4"/>
<proteinExistence type="predicted"/>
<evidence type="ECO:0000313" key="1">
    <source>
        <dbReference type="EMBL" id="GEN36622.1"/>
    </source>
</evidence>
<evidence type="ECO:0000313" key="2">
    <source>
        <dbReference type="Proteomes" id="UP000321157"/>
    </source>
</evidence>